<evidence type="ECO:0000313" key="1">
    <source>
        <dbReference type="EMBL" id="KIO14466.1"/>
    </source>
</evidence>
<keyword evidence="2" id="KW-1185">Reference proteome</keyword>
<protein>
    <submittedName>
        <fullName evidence="1">Uncharacterized protein</fullName>
    </submittedName>
</protein>
<reference evidence="1 2" key="1">
    <citation type="submission" date="2014-04" db="EMBL/GenBank/DDBJ databases">
        <authorList>
            <consortium name="DOE Joint Genome Institute"/>
            <person name="Kuo A."/>
            <person name="Kohler A."/>
            <person name="Costa M.D."/>
            <person name="Nagy L.G."/>
            <person name="Floudas D."/>
            <person name="Copeland A."/>
            <person name="Barry K.W."/>
            <person name="Cichocki N."/>
            <person name="Veneault-Fourrey C."/>
            <person name="LaButti K."/>
            <person name="Lindquist E.A."/>
            <person name="Lipzen A."/>
            <person name="Lundell T."/>
            <person name="Morin E."/>
            <person name="Murat C."/>
            <person name="Sun H."/>
            <person name="Tunlid A."/>
            <person name="Henrissat B."/>
            <person name="Grigoriev I.V."/>
            <person name="Hibbett D.S."/>
            <person name="Martin F."/>
            <person name="Nordberg H.P."/>
            <person name="Cantor M.N."/>
            <person name="Hua S.X."/>
        </authorList>
    </citation>
    <scope>NUCLEOTIDE SEQUENCE [LARGE SCALE GENOMIC DNA]</scope>
    <source>
        <strain evidence="1 2">Marx 270</strain>
    </source>
</reference>
<evidence type="ECO:0000313" key="2">
    <source>
        <dbReference type="Proteomes" id="UP000054217"/>
    </source>
</evidence>
<dbReference type="Proteomes" id="UP000054217">
    <property type="component" value="Unassembled WGS sequence"/>
</dbReference>
<dbReference type="EMBL" id="KN831944">
    <property type="protein sequence ID" value="KIO14466.1"/>
    <property type="molecule type" value="Genomic_DNA"/>
</dbReference>
<proteinExistence type="predicted"/>
<dbReference type="AlphaFoldDB" id="A0A0C3PY44"/>
<sequence>MTNPFQTYSAAQKDFWVGLVYLFIARVVTYNVDSLCSAGHGDQATIVDSSANTKLPYSMPMAFSESHWSRIHSDKSVFIYFSIYIMDDTKYPAVLYFCLAAELKTTCCTSALPLPSVSTLGVMGRVAVPTARLPRPQLAVSPARFRWTGERISTWLAFGASIRPVSLFNAQAY</sequence>
<accession>A0A0C3PY44</accession>
<organism evidence="1 2">
    <name type="scientific">Pisolithus tinctorius Marx 270</name>
    <dbReference type="NCBI Taxonomy" id="870435"/>
    <lineage>
        <taxon>Eukaryota</taxon>
        <taxon>Fungi</taxon>
        <taxon>Dikarya</taxon>
        <taxon>Basidiomycota</taxon>
        <taxon>Agaricomycotina</taxon>
        <taxon>Agaricomycetes</taxon>
        <taxon>Agaricomycetidae</taxon>
        <taxon>Boletales</taxon>
        <taxon>Sclerodermatineae</taxon>
        <taxon>Pisolithaceae</taxon>
        <taxon>Pisolithus</taxon>
    </lineage>
</organism>
<name>A0A0C3PY44_PISTI</name>
<gene>
    <name evidence="1" type="ORF">M404DRAFT_174118</name>
</gene>
<dbReference type="HOGENOM" id="CLU_1548232_0_0_1"/>
<dbReference type="InParanoid" id="A0A0C3PY44"/>
<reference evidence="2" key="2">
    <citation type="submission" date="2015-01" db="EMBL/GenBank/DDBJ databases">
        <title>Evolutionary Origins and Diversification of the Mycorrhizal Mutualists.</title>
        <authorList>
            <consortium name="DOE Joint Genome Institute"/>
            <consortium name="Mycorrhizal Genomics Consortium"/>
            <person name="Kohler A."/>
            <person name="Kuo A."/>
            <person name="Nagy L.G."/>
            <person name="Floudas D."/>
            <person name="Copeland A."/>
            <person name="Barry K.W."/>
            <person name="Cichocki N."/>
            <person name="Veneault-Fourrey C."/>
            <person name="LaButti K."/>
            <person name="Lindquist E.A."/>
            <person name="Lipzen A."/>
            <person name="Lundell T."/>
            <person name="Morin E."/>
            <person name="Murat C."/>
            <person name="Riley R."/>
            <person name="Ohm R."/>
            <person name="Sun H."/>
            <person name="Tunlid A."/>
            <person name="Henrissat B."/>
            <person name="Grigoriev I.V."/>
            <person name="Hibbett D.S."/>
            <person name="Martin F."/>
        </authorList>
    </citation>
    <scope>NUCLEOTIDE SEQUENCE [LARGE SCALE GENOMIC DNA]</scope>
    <source>
        <strain evidence="2">Marx 270</strain>
    </source>
</reference>